<feature type="chain" id="PRO_5028931280" evidence="3">
    <location>
        <begin position="21"/>
        <end position="1048"/>
    </location>
</feature>
<keyword evidence="3" id="KW-0732">Signal</keyword>
<dbReference type="Gene3D" id="2.130.10.10">
    <property type="entry name" value="YVTN repeat-like/Quinoprotein amine dehydrogenase"/>
    <property type="match status" value="4"/>
</dbReference>
<feature type="domain" description="Sortilin N-terminal" evidence="4">
    <location>
        <begin position="295"/>
        <end position="425"/>
    </location>
</feature>
<dbReference type="RefSeq" id="WP_179241457.1">
    <property type="nucleotide sequence ID" value="NZ_CP058595.1"/>
</dbReference>
<dbReference type="EMBL" id="CP058595">
    <property type="protein sequence ID" value="QLG45167.1"/>
    <property type="molecule type" value="Genomic_DNA"/>
</dbReference>
<dbReference type="SUPFAM" id="SSF50939">
    <property type="entry name" value="Sialidases"/>
    <property type="match status" value="1"/>
</dbReference>
<dbReference type="Pfam" id="PF15902">
    <property type="entry name" value="Sortilin-Vps10"/>
    <property type="match status" value="2"/>
</dbReference>
<dbReference type="InterPro" id="IPR036278">
    <property type="entry name" value="Sialidase_sf"/>
</dbReference>
<proteinExistence type="predicted"/>
<keyword evidence="5" id="KW-0378">Hydrolase</keyword>
<dbReference type="CDD" id="cd15482">
    <property type="entry name" value="Sialidase_non-viral"/>
    <property type="match status" value="2"/>
</dbReference>
<organism evidence="5 6">
    <name type="scientific">Costertonia aggregata</name>
    <dbReference type="NCBI Taxonomy" id="343403"/>
    <lineage>
        <taxon>Bacteria</taxon>
        <taxon>Pseudomonadati</taxon>
        <taxon>Bacteroidota</taxon>
        <taxon>Flavobacteriia</taxon>
        <taxon>Flavobacteriales</taxon>
        <taxon>Flavobacteriaceae</taxon>
        <taxon>Costertonia</taxon>
    </lineage>
</organism>
<dbReference type="GO" id="GO:0016787">
    <property type="term" value="F:hydrolase activity"/>
    <property type="evidence" value="ECO:0007669"/>
    <property type="project" value="UniProtKB-KW"/>
</dbReference>
<dbReference type="InterPro" id="IPR031778">
    <property type="entry name" value="Sortilin_N"/>
</dbReference>
<dbReference type="PANTHER" id="PTHR43739:SF5">
    <property type="entry name" value="EXO-ALPHA-SIALIDASE"/>
    <property type="match status" value="1"/>
</dbReference>
<dbReference type="Proteomes" id="UP000509302">
    <property type="component" value="Chromosome"/>
</dbReference>
<dbReference type="AlphaFoldDB" id="A0A7H9AP16"/>
<dbReference type="SUPFAM" id="SSF110296">
    <property type="entry name" value="Oligoxyloglucan reducing end-specific cellobiohydrolase"/>
    <property type="match status" value="1"/>
</dbReference>
<gene>
    <name evidence="5" type="ORF">HYG79_07330</name>
</gene>
<protein>
    <submittedName>
        <fullName evidence="5">Glycosyl hydrolase</fullName>
    </submittedName>
</protein>
<dbReference type="KEGG" id="cagg:HYG79_07330"/>
<evidence type="ECO:0000313" key="5">
    <source>
        <dbReference type="EMBL" id="QLG45167.1"/>
    </source>
</evidence>
<dbReference type="GO" id="GO:0010411">
    <property type="term" value="P:xyloglucan metabolic process"/>
    <property type="evidence" value="ECO:0007669"/>
    <property type="project" value="TreeGrafter"/>
</dbReference>
<evidence type="ECO:0000256" key="1">
    <source>
        <dbReference type="ARBA" id="ARBA00022737"/>
    </source>
</evidence>
<dbReference type="InterPro" id="IPR052025">
    <property type="entry name" value="Xyloglucanase_GH74"/>
</dbReference>
<feature type="domain" description="Sortilin N-terminal" evidence="4">
    <location>
        <begin position="81"/>
        <end position="198"/>
    </location>
</feature>
<dbReference type="InterPro" id="IPR015943">
    <property type="entry name" value="WD40/YVTN_repeat-like_dom_sf"/>
</dbReference>
<sequence length="1048" mass="117443">MKKLLATACLSMLAFLLSQPFGYGQGRRKNKTTVTSQYPSELYSSLEYRSIGPYRGGRSAAVTGVPGEPNLFYFGAAGGGVWKTTDGGRTWENISDGYFGGSIGAVEVAKSDPNVIYVGGGEKTLRGNVSSGYGIWKTEDAGKTWAFAGLKNSRHVPRIRIHPTDHNVIYAAVLGNIYKPTQERGIYKSTDGGKTWDKKLFVNDQSGFVDLTLDPNNPRILYASSWRAQRTPYSLSSGGAGSALWKSTDSGETWSEISKNEGFPKDTLGIIGVTVSPKNSDRVWAIVENKEKGGLYRSDDGGKKWMRINEERKLRQRAWYYTRAYADTEDEDVVYVLNVRYHKSTDGGKTFNTFNAPHGDHHDLWISPENSQRMIIGDDGGAQITYDGGETWSTYYNQPTAQFYRVTTDNAFPYRIYVAQQDNSTIRVNHRSDGAGISEEDWEETAGGESAHIAVDPTDNDIVYGGSYGGFLTRVNHKTNTVRGINVWPDNPMGYGAEGMKYRFQWNFPIIFSKHDPKKLYTFSNHVHRSTNEGQSWELLSDDLTRNDPTKLVSSGGPITQDNTGVEYYCTIFAANESPLKEGLLWVGSDDGLIHVTKDGGQTWENVTPNGMPEWNMINSIEPSAFDEGTCYVAATRYKLGDFRPYLYKTTDYGKTWKKITNGINNEHFTRVVREDPKRKGLLYAGTETGMYISFDDGANWSSFQLNLPIVPITDLAVKDNNLVVATQGRSVWIIDDLTVLHQLENSNVAMKLFKPKDSYRTKGSARKTPSKTEGQNHPNGVVTHFYLKNYNKEKDAVQLTYLTMKGDTLANFSNHSKDKKRILDKSTLKKGGNTHVWDTRGKGAEKLDGMILWWANLNGAKAVPGTYQVALNVNGNEQKQEFKIIPDPRAEVSVADMQKQYDFVTDVNATVDKAHQSIKKIRNINAKLDAFTAQYKDNEQTKALVEKAKAMKERFGKVEKALYQTKNRSNQDPLNFPIRLTNKLGHLNSLVALDDFPPTNQDVAVKNELTGKINAQLKTFDKLISKEIEEFNNEFNTLKLEYLSVEE</sequence>
<dbReference type="PANTHER" id="PTHR43739">
    <property type="entry name" value="XYLOGLUCANASE (EUROFUNG)"/>
    <property type="match status" value="1"/>
</dbReference>
<keyword evidence="1" id="KW-0677">Repeat</keyword>
<accession>A0A7H9AP16</accession>
<reference evidence="5 6" key="1">
    <citation type="journal article" date="2006" name="Int. J. Syst. Evol. Microbiol.">
        <title>Costertonia aggregata gen. nov., sp. nov., a mesophilic marine bacterium of the family Flavobacteriaceae, isolated from a mature biofilm.</title>
        <authorList>
            <person name="Kwon K.K."/>
            <person name="Lee Y.K."/>
            <person name="Lee H.K."/>
        </authorList>
    </citation>
    <scope>NUCLEOTIDE SEQUENCE [LARGE SCALE GENOMIC DNA]</scope>
    <source>
        <strain evidence="5 6">KCCM 42265</strain>
    </source>
</reference>
<evidence type="ECO:0000256" key="3">
    <source>
        <dbReference type="SAM" id="SignalP"/>
    </source>
</evidence>
<evidence type="ECO:0000256" key="2">
    <source>
        <dbReference type="SAM" id="MobiDB-lite"/>
    </source>
</evidence>
<keyword evidence="6" id="KW-1185">Reference proteome</keyword>
<evidence type="ECO:0000259" key="4">
    <source>
        <dbReference type="Pfam" id="PF15902"/>
    </source>
</evidence>
<name>A0A7H9AP16_9FLAO</name>
<feature type="signal peptide" evidence="3">
    <location>
        <begin position="1"/>
        <end position="20"/>
    </location>
</feature>
<feature type="region of interest" description="Disordered" evidence="2">
    <location>
        <begin position="760"/>
        <end position="779"/>
    </location>
</feature>
<evidence type="ECO:0000313" key="6">
    <source>
        <dbReference type="Proteomes" id="UP000509302"/>
    </source>
</evidence>